<keyword evidence="4" id="KW-1185">Reference proteome</keyword>
<name>D0MZ14_PHYIT</name>
<dbReference type="VEuPathDB" id="FungiDB:PITG_03984"/>
<dbReference type="HOGENOM" id="CLU_1424056_0_0_1"/>
<dbReference type="InterPro" id="IPR046341">
    <property type="entry name" value="SET_dom_sf"/>
</dbReference>
<evidence type="ECO:0000313" key="4">
    <source>
        <dbReference type="Proteomes" id="UP000006643"/>
    </source>
</evidence>
<evidence type="ECO:0000256" key="1">
    <source>
        <dbReference type="SAM" id="MobiDB-lite"/>
    </source>
</evidence>
<proteinExistence type="predicted"/>
<dbReference type="STRING" id="403677.D0MZ14"/>
<dbReference type="SUPFAM" id="SSF82199">
    <property type="entry name" value="SET domain"/>
    <property type="match status" value="1"/>
</dbReference>
<dbReference type="InParanoid" id="D0MZ14"/>
<dbReference type="Pfam" id="PF00856">
    <property type="entry name" value="SET"/>
    <property type="match status" value="1"/>
</dbReference>
<gene>
    <name evidence="3" type="ORF">PITG_03984</name>
</gene>
<sequence>MKDFHKSPKRADQTSPIWWTTSVQNWYQTLEAELGPLNRPSTYIKTIKIALLPPTQPTVSAPLRGKSYWDDKMELVIDARTYGNEIRFINHSCRLNCASYDFGWANTSRLGIFAVRDISPIYHLASTTSLLSQHYTAPASTNSSLAMLSIVQVTSPILSYTPPLLAAETRRLPSARRSSNGLAKSGGEQRP</sequence>
<evidence type="ECO:0000259" key="2">
    <source>
        <dbReference type="Pfam" id="PF00856"/>
    </source>
</evidence>
<dbReference type="Gene3D" id="2.170.270.10">
    <property type="entry name" value="SET domain"/>
    <property type="match status" value="1"/>
</dbReference>
<feature type="domain" description="SET" evidence="2">
    <location>
        <begin position="59"/>
        <end position="120"/>
    </location>
</feature>
<dbReference type="Proteomes" id="UP000006643">
    <property type="component" value="Unassembled WGS sequence"/>
</dbReference>
<organism evidence="3 4">
    <name type="scientific">Phytophthora infestans (strain T30-4)</name>
    <name type="common">Potato late blight agent</name>
    <dbReference type="NCBI Taxonomy" id="403677"/>
    <lineage>
        <taxon>Eukaryota</taxon>
        <taxon>Sar</taxon>
        <taxon>Stramenopiles</taxon>
        <taxon>Oomycota</taxon>
        <taxon>Peronosporomycetes</taxon>
        <taxon>Peronosporales</taxon>
        <taxon>Peronosporaceae</taxon>
        <taxon>Phytophthora</taxon>
    </lineage>
</organism>
<protein>
    <recommendedName>
        <fullName evidence="2">SET domain-containing protein</fullName>
    </recommendedName>
</protein>
<dbReference type="OrthoDB" id="109758at2759"/>
<dbReference type="RefSeq" id="XP_002907011.1">
    <property type="nucleotide sequence ID" value="XM_002906965.1"/>
</dbReference>
<dbReference type="EMBL" id="DS028121">
    <property type="protein sequence ID" value="EEY66412.1"/>
    <property type="molecule type" value="Genomic_DNA"/>
</dbReference>
<dbReference type="AlphaFoldDB" id="D0MZ14"/>
<evidence type="ECO:0000313" key="3">
    <source>
        <dbReference type="EMBL" id="EEY66412.1"/>
    </source>
</evidence>
<reference evidence="4" key="1">
    <citation type="journal article" date="2009" name="Nature">
        <title>Genome sequence and analysis of the Irish potato famine pathogen Phytophthora infestans.</title>
        <authorList>
            <consortium name="The Broad Institute Genome Sequencing Platform"/>
            <person name="Haas B.J."/>
            <person name="Kamoun S."/>
            <person name="Zody M.C."/>
            <person name="Jiang R.H."/>
            <person name="Handsaker R.E."/>
            <person name="Cano L.M."/>
            <person name="Grabherr M."/>
            <person name="Kodira C.D."/>
            <person name="Raffaele S."/>
            <person name="Torto-Alalibo T."/>
            <person name="Bozkurt T.O."/>
            <person name="Ah-Fong A.M."/>
            <person name="Alvarado L."/>
            <person name="Anderson V.L."/>
            <person name="Armstrong M.R."/>
            <person name="Avrova A."/>
            <person name="Baxter L."/>
            <person name="Beynon J."/>
            <person name="Boevink P.C."/>
            <person name="Bollmann S.R."/>
            <person name="Bos J.I."/>
            <person name="Bulone V."/>
            <person name="Cai G."/>
            <person name="Cakir C."/>
            <person name="Carrington J.C."/>
            <person name="Chawner M."/>
            <person name="Conti L."/>
            <person name="Costanzo S."/>
            <person name="Ewan R."/>
            <person name="Fahlgren N."/>
            <person name="Fischbach M.A."/>
            <person name="Fugelstad J."/>
            <person name="Gilroy E.M."/>
            <person name="Gnerre S."/>
            <person name="Green P.J."/>
            <person name="Grenville-Briggs L.J."/>
            <person name="Griffith J."/>
            <person name="Grunwald N.J."/>
            <person name="Horn K."/>
            <person name="Horner N.R."/>
            <person name="Hu C.H."/>
            <person name="Huitema E."/>
            <person name="Jeong D.H."/>
            <person name="Jones A.M."/>
            <person name="Jones J.D."/>
            <person name="Jones R.W."/>
            <person name="Karlsson E.K."/>
            <person name="Kunjeti S.G."/>
            <person name="Lamour K."/>
            <person name="Liu Z."/>
            <person name="Ma L."/>
            <person name="Maclean D."/>
            <person name="Chibucos M.C."/>
            <person name="McDonald H."/>
            <person name="McWalters J."/>
            <person name="Meijer H.J."/>
            <person name="Morgan W."/>
            <person name="Morris P.F."/>
            <person name="Munro C.A."/>
            <person name="O'Neill K."/>
            <person name="Ospina-Giraldo M."/>
            <person name="Pinzon A."/>
            <person name="Pritchard L."/>
            <person name="Ramsahoye B."/>
            <person name="Ren Q."/>
            <person name="Restrepo S."/>
            <person name="Roy S."/>
            <person name="Sadanandom A."/>
            <person name="Savidor A."/>
            <person name="Schornack S."/>
            <person name="Schwartz D.C."/>
            <person name="Schumann U.D."/>
            <person name="Schwessinger B."/>
            <person name="Seyer L."/>
            <person name="Sharpe T."/>
            <person name="Silvar C."/>
            <person name="Song J."/>
            <person name="Studholme D.J."/>
            <person name="Sykes S."/>
            <person name="Thines M."/>
            <person name="van de Vondervoort P.J."/>
            <person name="Phuntumart V."/>
            <person name="Wawra S."/>
            <person name="Weide R."/>
            <person name="Win J."/>
            <person name="Young C."/>
            <person name="Zhou S."/>
            <person name="Fry W."/>
            <person name="Meyers B.C."/>
            <person name="van West P."/>
            <person name="Ristaino J."/>
            <person name="Govers F."/>
            <person name="Birch P.R."/>
            <person name="Whisson S.C."/>
            <person name="Judelson H.S."/>
            <person name="Nusbaum C."/>
        </authorList>
    </citation>
    <scope>NUCLEOTIDE SEQUENCE [LARGE SCALE GENOMIC DNA]</scope>
    <source>
        <strain evidence="4">T30-4</strain>
    </source>
</reference>
<feature type="region of interest" description="Disordered" evidence="1">
    <location>
        <begin position="171"/>
        <end position="191"/>
    </location>
</feature>
<dbReference type="KEGG" id="pif:PITG_03984"/>
<dbReference type="InterPro" id="IPR001214">
    <property type="entry name" value="SET_dom"/>
</dbReference>
<dbReference type="GeneID" id="9467916"/>
<accession>D0MZ14</accession>